<sequence length="167" mass="18526">MLQVTDSGVNITLSGQSNHQGNGLFWFASALLIGAVAVAMAMSLLPERLAMTALAILVVGSFVFNWYRQKQQVSKDILISQGMLEVRPGVFHYTQAGQRKRLLVKEDDQIMLKGKQLLIYEPNGGLACQVMGFDDAKEAQVMQQVLQGQQPNKRHVNIKMQSDEQHG</sequence>
<keyword evidence="3" id="KW-1185">Reference proteome</keyword>
<dbReference type="AlphaFoldDB" id="A0A1T0CE53"/>
<gene>
    <name evidence="2" type="ORF">B0682_05630</name>
</gene>
<organism evidence="2 3">
    <name type="scientific">Lwoffella lincolnii</name>
    <dbReference type="NCBI Taxonomy" id="90241"/>
    <lineage>
        <taxon>Bacteria</taxon>
        <taxon>Pseudomonadati</taxon>
        <taxon>Pseudomonadota</taxon>
        <taxon>Gammaproteobacteria</taxon>
        <taxon>Moraxellales</taxon>
        <taxon>Moraxellaceae</taxon>
        <taxon>Lwoffella</taxon>
    </lineage>
</organism>
<comment type="caution">
    <text evidence="2">The sequence shown here is derived from an EMBL/GenBank/DDBJ whole genome shotgun (WGS) entry which is preliminary data.</text>
</comment>
<feature type="transmembrane region" description="Helical" evidence="1">
    <location>
        <begin position="24"/>
        <end position="43"/>
    </location>
</feature>
<keyword evidence="1" id="KW-0472">Membrane</keyword>
<dbReference type="OrthoDB" id="6660401at2"/>
<accession>A0A1T0CE53</accession>
<evidence type="ECO:0000313" key="3">
    <source>
        <dbReference type="Proteomes" id="UP000191094"/>
    </source>
</evidence>
<dbReference type="Proteomes" id="UP000191094">
    <property type="component" value="Unassembled WGS sequence"/>
</dbReference>
<proteinExistence type="predicted"/>
<feature type="transmembrane region" description="Helical" evidence="1">
    <location>
        <begin position="49"/>
        <end position="67"/>
    </location>
</feature>
<protein>
    <submittedName>
        <fullName evidence="2">Uncharacterized protein</fullName>
    </submittedName>
</protein>
<keyword evidence="1" id="KW-0812">Transmembrane</keyword>
<evidence type="ECO:0000313" key="2">
    <source>
        <dbReference type="EMBL" id="OOS20626.1"/>
    </source>
</evidence>
<evidence type="ECO:0000256" key="1">
    <source>
        <dbReference type="SAM" id="Phobius"/>
    </source>
</evidence>
<keyword evidence="1" id="KW-1133">Transmembrane helix</keyword>
<reference evidence="2 3" key="1">
    <citation type="submission" date="2017-02" db="EMBL/GenBank/DDBJ databases">
        <title>Draft genome sequence of Moraxella lincolnii CCUG 9405T type strain.</title>
        <authorList>
            <person name="Salva-Serra F."/>
            <person name="Engstrom-Jakobsson H."/>
            <person name="Thorell K."/>
            <person name="Jaen-Luchoro D."/>
            <person name="Gonzales-Siles L."/>
            <person name="Karlsson R."/>
            <person name="Yazdan S."/>
            <person name="Boulund F."/>
            <person name="Johnning A."/>
            <person name="Engstrand L."/>
            <person name="Kristiansson E."/>
            <person name="Moore E."/>
        </authorList>
    </citation>
    <scope>NUCLEOTIDE SEQUENCE [LARGE SCALE GENOMIC DNA]</scope>
    <source>
        <strain evidence="2 3">CCUG 9405</strain>
    </source>
</reference>
<dbReference type="EMBL" id="MUYT01000007">
    <property type="protein sequence ID" value="OOS20626.1"/>
    <property type="molecule type" value="Genomic_DNA"/>
</dbReference>
<dbReference type="RefSeq" id="WP_078307287.1">
    <property type="nucleotide sequence ID" value="NZ_CP147511.1"/>
</dbReference>
<name>A0A1T0CE53_9GAMM</name>